<dbReference type="RefSeq" id="WP_122238019.1">
    <property type="nucleotide sequence ID" value="NZ_RDQM01000005.1"/>
</dbReference>
<name>A0A3M6Q8J7_9BURK</name>
<dbReference type="Pfam" id="PF04365">
    <property type="entry name" value="BrnT_toxin"/>
    <property type="match status" value="1"/>
</dbReference>
<evidence type="ECO:0000313" key="1">
    <source>
        <dbReference type="EMBL" id="RMW99246.1"/>
    </source>
</evidence>
<protein>
    <submittedName>
        <fullName evidence="1">BrnT family toxin</fullName>
    </submittedName>
</protein>
<evidence type="ECO:0000313" key="2">
    <source>
        <dbReference type="Proteomes" id="UP000267521"/>
    </source>
</evidence>
<sequence length="96" mass="11178">MDRFFEWDSNKAKANFRKHGIHFEEAARVFDDPLALTVQDRIENAELRWQTIGMVGGCLVLLVAHTVRLDDEGIEIVRIISARRADRAERKRYEHG</sequence>
<accession>A0A3M6Q8J7</accession>
<reference evidence="1 2" key="1">
    <citation type="submission" date="2018-10" db="EMBL/GenBank/DDBJ databases">
        <title>Comamonadaceae CDC group NO-1 genome sequencing and assembly.</title>
        <authorList>
            <person name="Bernier A.-M."/>
            <person name="Bernard K."/>
        </authorList>
    </citation>
    <scope>NUCLEOTIDE SEQUENCE [LARGE SCALE GENOMIC DNA]</scope>
    <source>
        <strain evidence="1 2">NML970147</strain>
    </source>
</reference>
<proteinExistence type="predicted"/>
<dbReference type="AlphaFoldDB" id="A0A3M6Q8J7"/>
<dbReference type="InterPro" id="IPR038573">
    <property type="entry name" value="BrnT_sf"/>
</dbReference>
<organism evidence="1 2">
    <name type="scientific">Allofranklinella schreckenbergeri</name>
    <dbReference type="NCBI Taxonomy" id="1076744"/>
    <lineage>
        <taxon>Bacteria</taxon>
        <taxon>Pseudomonadati</taxon>
        <taxon>Pseudomonadota</taxon>
        <taxon>Betaproteobacteria</taxon>
        <taxon>Burkholderiales</taxon>
        <taxon>Comamonadaceae</taxon>
        <taxon>Allofranklinella</taxon>
    </lineage>
</organism>
<dbReference type="EMBL" id="RDQM01000005">
    <property type="protein sequence ID" value="RMW99246.1"/>
    <property type="molecule type" value="Genomic_DNA"/>
</dbReference>
<dbReference type="Gene3D" id="3.10.450.530">
    <property type="entry name" value="Ribonuclease toxin, BrnT, of type II toxin-antitoxin system"/>
    <property type="match status" value="1"/>
</dbReference>
<dbReference type="InterPro" id="IPR007460">
    <property type="entry name" value="BrnT_toxin"/>
</dbReference>
<comment type="caution">
    <text evidence="1">The sequence shown here is derived from an EMBL/GenBank/DDBJ whole genome shotgun (WGS) entry which is preliminary data.</text>
</comment>
<gene>
    <name evidence="1" type="ORF">EBQ26_05600</name>
</gene>
<dbReference type="Proteomes" id="UP000267521">
    <property type="component" value="Unassembled WGS sequence"/>
</dbReference>